<keyword evidence="3" id="KW-1185">Reference proteome</keyword>
<feature type="non-terminal residue" evidence="2">
    <location>
        <position position="1"/>
    </location>
</feature>
<comment type="caution">
    <text evidence="2">The sequence shown here is derived from an EMBL/GenBank/DDBJ whole genome shotgun (WGS) entry which is preliminary data.</text>
</comment>
<evidence type="ECO:0000313" key="2">
    <source>
        <dbReference type="EMBL" id="CAD7001692.1"/>
    </source>
</evidence>
<sequence>ALLLPTFTHHLRPAVHQQITQRVSKDTVESNMALELDDSQHTKNEKERAMVLLIAHFPDSTTEIIASNGECLNPGKDTRKGNQLELGRVGN</sequence>
<dbReference type="AlphaFoldDB" id="A0A811UR95"/>
<reference evidence="2" key="1">
    <citation type="submission" date="2020-11" db="EMBL/GenBank/DDBJ databases">
        <authorList>
            <person name="Whitehead M."/>
        </authorList>
    </citation>
    <scope>NUCLEOTIDE SEQUENCE</scope>
    <source>
        <strain evidence="2">EGII</strain>
    </source>
</reference>
<feature type="region of interest" description="Disordered" evidence="1">
    <location>
        <begin position="68"/>
        <end position="91"/>
    </location>
</feature>
<evidence type="ECO:0000256" key="1">
    <source>
        <dbReference type="SAM" id="MobiDB-lite"/>
    </source>
</evidence>
<gene>
    <name evidence="2" type="ORF">CCAP1982_LOCUS10182</name>
</gene>
<dbReference type="Proteomes" id="UP000606786">
    <property type="component" value="Unassembled WGS sequence"/>
</dbReference>
<name>A0A811UR95_CERCA</name>
<dbReference type="EMBL" id="CAJHJT010000023">
    <property type="protein sequence ID" value="CAD7001692.1"/>
    <property type="molecule type" value="Genomic_DNA"/>
</dbReference>
<protein>
    <submittedName>
        <fullName evidence="2">(Mediterranean fruit fly) hypothetical protein</fullName>
    </submittedName>
</protein>
<accession>A0A811UR95</accession>
<organism evidence="2 3">
    <name type="scientific">Ceratitis capitata</name>
    <name type="common">Mediterranean fruit fly</name>
    <name type="synonym">Tephritis capitata</name>
    <dbReference type="NCBI Taxonomy" id="7213"/>
    <lineage>
        <taxon>Eukaryota</taxon>
        <taxon>Metazoa</taxon>
        <taxon>Ecdysozoa</taxon>
        <taxon>Arthropoda</taxon>
        <taxon>Hexapoda</taxon>
        <taxon>Insecta</taxon>
        <taxon>Pterygota</taxon>
        <taxon>Neoptera</taxon>
        <taxon>Endopterygota</taxon>
        <taxon>Diptera</taxon>
        <taxon>Brachycera</taxon>
        <taxon>Muscomorpha</taxon>
        <taxon>Tephritoidea</taxon>
        <taxon>Tephritidae</taxon>
        <taxon>Ceratitis</taxon>
        <taxon>Ceratitis</taxon>
    </lineage>
</organism>
<evidence type="ECO:0000313" key="3">
    <source>
        <dbReference type="Proteomes" id="UP000606786"/>
    </source>
</evidence>
<proteinExistence type="predicted"/>